<feature type="domain" description="C2H2-type" evidence="10">
    <location>
        <begin position="114"/>
        <end position="141"/>
    </location>
</feature>
<name>A0ABM5JK19_DIAVI</name>
<comment type="subcellular location">
    <subcellularLocation>
        <location evidence="1">Nucleus</location>
    </subcellularLocation>
</comment>
<dbReference type="PROSITE" id="PS50157">
    <property type="entry name" value="ZINC_FINGER_C2H2_2"/>
    <property type="match status" value="4"/>
</dbReference>
<dbReference type="Proteomes" id="UP001652700">
    <property type="component" value="Unplaced"/>
</dbReference>
<organism evidence="11 12">
    <name type="scientific">Diabrotica virgifera virgifera</name>
    <name type="common">western corn rootworm</name>
    <dbReference type="NCBI Taxonomy" id="50390"/>
    <lineage>
        <taxon>Eukaryota</taxon>
        <taxon>Metazoa</taxon>
        <taxon>Ecdysozoa</taxon>
        <taxon>Arthropoda</taxon>
        <taxon>Hexapoda</taxon>
        <taxon>Insecta</taxon>
        <taxon>Pterygota</taxon>
        <taxon>Neoptera</taxon>
        <taxon>Endopterygota</taxon>
        <taxon>Coleoptera</taxon>
        <taxon>Polyphaga</taxon>
        <taxon>Cucujiformia</taxon>
        <taxon>Chrysomeloidea</taxon>
        <taxon>Chrysomelidae</taxon>
        <taxon>Galerucinae</taxon>
        <taxon>Diabroticina</taxon>
        <taxon>Diabroticites</taxon>
        <taxon>Diabrotica</taxon>
    </lineage>
</organism>
<dbReference type="InterPro" id="IPR013087">
    <property type="entry name" value="Znf_C2H2_type"/>
</dbReference>
<keyword evidence="8" id="KW-0539">Nucleus</keyword>
<keyword evidence="12" id="KW-1185">Reference proteome</keyword>
<evidence type="ECO:0000256" key="3">
    <source>
        <dbReference type="ARBA" id="ARBA00022737"/>
    </source>
</evidence>
<evidence type="ECO:0000256" key="9">
    <source>
        <dbReference type="PROSITE-ProRule" id="PRU00042"/>
    </source>
</evidence>
<keyword evidence="6" id="KW-0805">Transcription regulation</keyword>
<keyword evidence="2" id="KW-0479">Metal-binding</keyword>
<evidence type="ECO:0000256" key="1">
    <source>
        <dbReference type="ARBA" id="ARBA00004123"/>
    </source>
</evidence>
<dbReference type="Gene3D" id="3.30.160.60">
    <property type="entry name" value="Classic Zinc Finger"/>
    <property type="match status" value="3"/>
</dbReference>
<dbReference type="InterPro" id="IPR036236">
    <property type="entry name" value="Znf_C2H2_sf"/>
</dbReference>
<evidence type="ECO:0000313" key="11">
    <source>
        <dbReference type="EnsemblMetazoa" id="XP_050498284.1"/>
    </source>
</evidence>
<dbReference type="GeneID" id="126879256"/>
<dbReference type="EnsemblMetazoa" id="XM_050642327.1">
    <property type="protein sequence ID" value="XP_050498284.1"/>
    <property type="gene ID" value="LOC126879256"/>
</dbReference>
<evidence type="ECO:0000259" key="10">
    <source>
        <dbReference type="PROSITE" id="PS50157"/>
    </source>
</evidence>
<evidence type="ECO:0000313" key="12">
    <source>
        <dbReference type="Proteomes" id="UP001652700"/>
    </source>
</evidence>
<dbReference type="PANTHER" id="PTHR24394:SF48">
    <property type="entry name" value="ZINC FINGER PROTEIN 771"/>
    <property type="match status" value="1"/>
</dbReference>
<feature type="domain" description="C2H2-type" evidence="10">
    <location>
        <begin position="170"/>
        <end position="197"/>
    </location>
</feature>
<evidence type="ECO:0000256" key="6">
    <source>
        <dbReference type="ARBA" id="ARBA00023015"/>
    </source>
</evidence>
<evidence type="ECO:0000256" key="2">
    <source>
        <dbReference type="ARBA" id="ARBA00022723"/>
    </source>
</evidence>
<dbReference type="PROSITE" id="PS00028">
    <property type="entry name" value="ZINC_FINGER_C2H2_1"/>
    <property type="match status" value="4"/>
</dbReference>
<dbReference type="SMART" id="SM00355">
    <property type="entry name" value="ZnF_C2H2"/>
    <property type="match status" value="4"/>
</dbReference>
<keyword evidence="5" id="KW-0862">Zinc</keyword>
<feature type="domain" description="C2H2-type" evidence="10">
    <location>
        <begin position="142"/>
        <end position="169"/>
    </location>
</feature>
<dbReference type="PANTHER" id="PTHR24394">
    <property type="entry name" value="ZINC FINGER PROTEIN"/>
    <property type="match status" value="1"/>
</dbReference>
<dbReference type="Pfam" id="PF13894">
    <property type="entry name" value="zf-C2H2_4"/>
    <property type="match status" value="1"/>
</dbReference>
<dbReference type="SUPFAM" id="SSF57667">
    <property type="entry name" value="beta-beta-alpha zinc fingers"/>
    <property type="match status" value="3"/>
</dbReference>
<feature type="domain" description="C2H2-type" evidence="10">
    <location>
        <begin position="85"/>
        <end position="113"/>
    </location>
</feature>
<evidence type="ECO:0000256" key="4">
    <source>
        <dbReference type="ARBA" id="ARBA00022771"/>
    </source>
</evidence>
<keyword evidence="4 9" id="KW-0863">Zinc-finger</keyword>
<sequence>METKEDVKYIKVEVKEEYEDDLESKISTYTPISSEIKIEDVEGFAKDEPGIFLPEIKMENMKTETKDFSNKIHDSLDDTEKEKFSECEICHKKFKERKHLNQHMRRLHKERKSLECEICSKSFSAGFSLRNHMRIHTGEMPFQCKICSRKFTRKDFMKKHLITHSEEKSYTCEVCLRPFSLLSNLQRHIRIHTDLTHSPQVKYCKTSEF</sequence>
<keyword evidence="7" id="KW-0804">Transcription</keyword>
<evidence type="ECO:0000256" key="8">
    <source>
        <dbReference type="ARBA" id="ARBA00023242"/>
    </source>
</evidence>
<keyword evidence="3" id="KW-0677">Repeat</keyword>
<evidence type="ECO:0000256" key="5">
    <source>
        <dbReference type="ARBA" id="ARBA00022833"/>
    </source>
</evidence>
<reference evidence="11" key="1">
    <citation type="submission" date="2025-05" db="UniProtKB">
        <authorList>
            <consortium name="EnsemblMetazoa"/>
        </authorList>
    </citation>
    <scope>IDENTIFICATION</scope>
</reference>
<evidence type="ECO:0000256" key="7">
    <source>
        <dbReference type="ARBA" id="ARBA00023163"/>
    </source>
</evidence>
<protein>
    <recommendedName>
        <fullName evidence="10">C2H2-type domain-containing protein</fullName>
    </recommendedName>
</protein>
<accession>A0ABM5JK19</accession>
<proteinExistence type="predicted"/>
<dbReference type="Pfam" id="PF00096">
    <property type="entry name" value="zf-C2H2"/>
    <property type="match status" value="3"/>
</dbReference>
<dbReference type="RefSeq" id="XP_050498284.1">
    <property type="nucleotide sequence ID" value="XM_050642327.1"/>
</dbReference>